<organism evidence="4 5">
    <name type="scientific">Ignatzschineria indica</name>
    <dbReference type="NCBI Taxonomy" id="472583"/>
    <lineage>
        <taxon>Bacteria</taxon>
        <taxon>Pseudomonadati</taxon>
        <taxon>Pseudomonadota</taxon>
        <taxon>Gammaproteobacteria</taxon>
        <taxon>Cardiobacteriales</taxon>
        <taxon>Ignatzschineriaceae</taxon>
        <taxon>Ignatzschineria</taxon>
    </lineage>
</organism>
<dbReference type="Gene3D" id="3.40.50.2000">
    <property type="entry name" value="Glycogen Phosphorylase B"/>
    <property type="match status" value="3"/>
</dbReference>
<evidence type="ECO:0000256" key="2">
    <source>
        <dbReference type="ARBA" id="ARBA00022679"/>
    </source>
</evidence>
<dbReference type="RefSeq" id="WP_109236889.1">
    <property type="nucleotide sequence ID" value="NZ_BMXZ01000008.1"/>
</dbReference>
<comment type="caution">
    <text evidence="4">The sequence shown here is derived from an EMBL/GenBank/DDBJ whole genome shotgun (WGS) entry which is preliminary data.</text>
</comment>
<protein>
    <recommendedName>
        <fullName evidence="3">Glycosyl transferase family 1 domain-containing protein</fullName>
    </recommendedName>
</protein>
<dbReference type="PANTHER" id="PTHR12526">
    <property type="entry name" value="GLYCOSYLTRANSFERASE"/>
    <property type="match status" value="1"/>
</dbReference>
<name>A0A2U2AHR5_9GAMM</name>
<evidence type="ECO:0000259" key="3">
    <source>
        <dbReference type="Pfam" id="PF00534"/>
    </source>
</evidence>
<gene>
    <name evidence="4" type="ORF">DC082_10280</name>
</gene>
<accession>A0A2U2AHR5</accession>
<keyword evidence="2" id="KW-0808">Transferase</keyword>
<feature type="domain" description="Glycosyl transferase family 1" evidence="3">
    <location>
        <begin position="331"/>
        <end position="487"/>
    </location>
</feature>
<proteinExistence type="predicted"/>
<dbReference type="SUPFAM" id="SSF53756">
    <property type="entry name" value="UDP-Glycosyltransferase/glycogen phosphorylase"/>
    <property type="match status" value="1"/>
</dbReference>
<dbReference type="Proteomes" id="UP000244948">
    <property type="component" value="Unassembled WGS sequence"/>
</dbReference>
<dbReference type="PANTHER" id="PTHR12526:SF629">
    <property type="entry name" value="TEICHURONIC ACID BIOSYNTHESIS GLYCOSYLTRANSFERASE TUAH-RELATED"/>
    <property type="match status" value="1"/>
</dbReference>
<dbReference type="GO" id="GO:0016757">
    <property type="term" value="F:glycosyltransferase activity"/>
    <property type="evidence" value="ECO:0007669"/>
    <property type="project" value="UniProtKB-KW"/>
</dbReference>
<evidence type="ECO:0000256" key="1">
    <source>
        <dbReference type="ARBA" id="ARBA00022676"/>
    </source>
</evidence>
<dbReference type="InterPro" id="IPR001296">
    <property type="entry name" value="Glyco_trans_1"/>
</dbReference>
<dbReference type="EMBL" id="QEWR01000009">
    <property type="protein sequence ID" value="PWD82196.1"/>
    <property type="molecule type" value="Genomic_DNA"/>
</dbReference>
<keyword evidence="5" id="KW-1185">Reference proteome</keyword>
<dbReference type="Pfam" id="PF00534">
    <property type="entry name" value="Glycos_transf_1"/>
    <property type="match status" value="1"/>
</dbReference>
<dbReference type="AlphaFoldDB" id="A0A2U2AHR5"/>
<dbReference type="GO" id="GO:1901135">
    <property type="term" value="P:carbohydrate derivative metabolic process"/>
    <property type="evidence" value="ECO:0007669"/>
    <property type="project" value="UniProtKB-ARBA"/>
</dbReference>
<keyword evidence="1" id="KW-0328">Glycosyltransferase</keyword>
<evidence type="ECO:0000313" key="5">
    <source>
        <dbReference type="Proteomes" id="UP000244948"/>
    </source>
</evidence>
<reference evidence="4 5" key="1">
    <citation type="journal article" date="2018" name="Genome Announc.">
        <title>Ignatzschineria cameli sp. nov., isolated from necrotic foot tissue of dromedaries (Camelus dromedarius) and associated maggots (Wohlfahrtia species) in Dubai.</title>
        <authorList>
            <person name="Tsang C.C."/>
            <person name="Tang J.Y."/>
            <person name="Fong J.Y."/>
            <person name="Kinne J."/>
            <person name="Lee H.H."/>
            <person name="Joseph M."/>
            <person name="Jose S."/>
            <person name="Schuster R.K."/>
            <person name="Tang Y."/>
            <person name="Sivakumar S."/>
            <person name="Chen J.H."/>
            <person name="Teng J.L."/>
            <person name="Lau S.K."/>
            <person name="Wernery U."/>
            <person name="Woo P.C."/>
        </authorList>
    </citation>
    <scope>NUCLEOTIDE SEQUENCE [LARGE SCALE GENOMIC DNA]</scope>
    <source>
        <strain evidence="4 5">KCTC 22643</strain>
    </source>
</reference>
<evidence type="ECO:0000313" key="4">
    <source>
        <dbReference type="EMBL" id="PWD82196.1"/>
    </source>
</evidence>
<sequence length="511" mass="58794">MNETNIYFLNLDLGIKHTGIESSAALRSSLFINQLNYIPTIITYHYRSQLTSEVNELRNKGKLSKKIPVINIYDYLQELQVVNDKELSLYDGQFKASYVGSTSIQYLSENGSIKATAVYNQLNDRLHYIIHLYKGKRYRRDYYHEGGALSCTHFFDKDGQKVTREVFYRFDQTICVIKSHAYKEDGKRASTTFQMLDSKGRIVGIFDTDELFIEQVLQRFFSSKNEKSVLVVDRHRLYYKPSLSLKRIYGADRIKVISAIHNLHAVNYKEKETCRINSHYAAVFEDLSRTDAVVVQTNIQKQDILERFQYPPHIYAIPHTYENRSTAIVQRKPQQAVYFARYAVDKKHELAIEAFAQVVKVLPDAEFHCYGSGARLAELKAIVKKLDMEKNIFLHNWCDDVATEYESAALSIISSPSESFSLTIAESLAHGCPVVGFDVPYGPKELIQSDENGYLVPYQDTQMMASKIIQIMQDPQLQKRLSDNARNSAIRYSEEVVGKLWLTLLQEINVV</sequence>